<dbReference type="SUPFAM" id="SSF51695">
    <property type="entry name" value="PLC-like phosphodiesterases"/>
    <property type="match status" value="1"/>
</dbReference>
<evidence type="ECO:0000259" key="9">
    <source>
        <dbReference type="PROSITE" id="PS50008"/>
    </source>
</evidence>
<reference evidence="11" key="3">
    <citation type="journal article" date="2018" name="Mol. Plant Microbe Interact.">
        <title>Genome sequence resources for the wheat stripe rust pathogen (Puccinia striiformis f. sp. tritici) and the barley stripe rust pathogen (Puccinia striiformis f. sp. hordei).</title>
        <authorList>
            <person name="Xia C."/>
            <person name="Wang M."/>
            <person name="Yin C."/>
            <person name="Cornejo O.E."/>
            <person name="Hulbert S.H."/>
            <person name="Chen X."/>
        </authorList>
    </citation>
    <scope>NUCLEOTIDE SEQUENCE [LARGE SCALE GENOMIC DNA]</scope>
    <source>
        <strain evidence="11">93TX-2</strain>
    </source>
</reference>
<dbReference type="InterPro" id="IPR015359">
    <property type="entry name" value="PLC_EF-hand-like"/>
</dbReference>
<keyword evidence="11" id="KW-1185">Reference proteome</keyword>
<feature type="domain" description="C2" evidence="8">
    <location>
        <begin position="707"/>
        <end position="839"/>
    </location>
</feature>
<sequence>MSRLMVDVHVPAQLKTGTLMLKVSAKKTIKTRVSLEYERGQIVWETKKGGSLNIESVREIRFGQDASYYRTQFKLSEDLETRWLTIIYLSKKSTYKMLHLIACDLDTFEIWKDTLLKILAFRRELLGGLNHMRKRQDYWLKQNWSQSDSTEDAKLDFQEIVNLCRKLNISVPQSDIQAHFDVRNLLLIISIYQTDSRDLFVLLSKQIADSQKRGYLDFPAFQHFVKLMKKRPDIISLFQQFSSQKKIMNVDEFTEFMINVQHSELTVSTIHAIYTKFVDDHDDDDKEKETGDQQMTIEGFASFLQSADNSALHEKHASVHQDMSLPLQDYFISTSHNTYLVGNQLKGESTVEGYIRALQHGCRSVELDCWDGDAGDPVIYHGRTLTRKLLLSEALKAISKHAFVASPYPLILSLEVHCQPSQQERLAELLKTCLGDALVDQRLENDVLGTLPSPKDLMYRILVKAKKPVLAGEGPRATDVCSNFESSTTTTTTTTTTSGSSTSSDSDLKRRISNASNVLGDRFKRIASAMSIQSPPPPLVPEKTLPPIKGDQSPTPSNGPSGSSSLISNPSPIIVPTLPISTKKIPTSPLTNNLSNLIVYTIGVKARGFNKLTTYDPEHIVSLSERTVNKFLKGGTLRMLDLIGHNRSHLTRAYPAATRVFSSNFLPHRFWAVGLQLVACNWQTHDLAMELNSAFFDQNGRSGYILKPLPLRIKGKEKEAATKMHKYRLDITIISIQQLPKLVIEDDSAGIDPCVEVQVISPVPEFFMGNGFNPVYHEEYKIEFEAPGEMLDLCFLRLLVLDAGCGGGNGGKEEEGLIGKVCVCLGALQPGYRHLPLHDDLGQQLLFASIFIKTAISKLP</sequence>
<keyword evidence="5" id="KW-0807">Transducer</keyword>
<dbReference type="InterPro" id="IPR011992">
    <property type="entry name" value="EF-hand-dom_pair"/>
</dbReference>
<gene>
    <name evidence="10" type="ORF">PSHT_04099</name>
</gene>
<dbReference type="InterPro" id="IPR000008">
    <property type="entry name" value="C2_dom"/>
</dbReference>
<feature type="region of interest" description="Disordered" evidence="7">
    <location>
        <begin position="530"/>
        <end position="570"/>
    </location>
</feature>
<dbReference type="FunFam" id="3.20.20.190:FF:000069">
    <property type="entry name" value="Phosphoinositide phospholipase C"/>
    <property type="match status" value="1"/>
</dbReference>
<keyword evidence="2 6" id="KW-0378">Hydrolase</keyword>
<feature type="domain" description="PI-PLC Y-box" evidence="9">
    <location>
        <begin position="594"/>
        <end position="712"/>
    </location>
</feature>
<dbReference type="SUPFAM" id="SSF50729">
    <property type="entry name" value="PH domain-like"/>
    <property type="match status" value="1"/>
</dbReference>
<dbReference type="InterPro" id="IPR037755">
    <property type="entry name" value="Plc1_PH"/>
</dbReference>
<dbReference type="Pfam" id="PF09279">
    <property type="entry name" value="EF-hand_like"/>
    <property type="match status" value="1"/>
</dbReference>
<reference evidence="10 11" key="1">
    <citation type="submission" date="2017-12" db="EMBL/GenBank/DDBJ databases">
        <title>Gene loss provides genomic basis for host adaptation in cereal stripe rust fungi.</title>
        <authorList>
            <person name="Xia C."/>
        </authorList>
    </citation>
    <scope>NUCLEOTIDE SEQUENCE [LARGE SCALE GENOMIC DNA]</scope>
    <source>
        <strain evidence="10 11">93TX-2</strain>
    </source>
</reference>
<dbReference type="PROSITE" id="PS50007">
    <property type="entry name" value="PIPLC_X_DOMAIN"/>
    <property type="match status" value="1"/>
</dbReference>
<dbReference type="InterPro" id="IPR017946">
    <property type="entry name" value="PLC-like_Pdiesterase_TIM-brl"/>
</dbReference>
<evidence type="ECO:0000256" key="7">
    <source>
        <dbReference type="SAM" id="MobiDB-lite"/>
    </source>
</evidence>
<dbReference type="SMART" id="SM00239">
    <property type="entry name" value="C2"/>
    <property type="match status" value="1"/>
</dbReference>
<evidence type="ECO:0000313" key="10">
    <source>
        <dbReference type="EMBL" id="POW19919.1"/>
    </source>
</evidence>
<dbReference type="GO" id="GO:0004435">
    <property type="term" value="F:phosphatidylinositol-4,5-bisphosphate phospholipase C activity"/>
    <property type="evidence" value="ECO:0007669"/>
    <property type="project" value="UniProtKB-EC"/>
</dbReference>
<dbReference type="Pfam" id="PF00388">
    <property type="entry name" value="PI-PLC-X"/>
    <property type="match status" value="1"/>
</dbReference>
<comment type="caution">
    <text evidence="10">The sequence shown here is derived from an EMBL/GenBank/DDBJ whole genome shotgun (WGS) entry which is preliminary data.</text>
</comment>
<feature type="compositionally biased region" description="Low complexity" evidence="7">
    <location>
        <begin position="541"/>
        <end position="570"/>
    </location>
</feature>
<dbReference type="VEuPathDB" id="FungiDB:PSTT_02792"/>
<dbReference type="InterPro" id="IPR035892">
    <property type="entry name" value="C2_domain_sf"/>
</dbReference>
<dbReference type="PRINTS" id="PR00390">
    <property type="entry name" value="PHPHLIPASEC"/>
</dbReference>
<keyword evidence="4 6" id="KW-0443">Lipid metabolism</keyword>
<evidence type="ECO:0000313" key="11">
    <source>
        <dbReference type="Proteomes" id="UP000238274"/>
    </source>
</evidence>
<evidence type="ECO:0000256" key="6">
    <source>
        <dbReference type="RuleBase" id="RU361133"/>
    </source>
</evidence>
<evidence type="ECO:0000256" key="1">
    <source>
        <dbReference type="ARBA" id="ARBA00012368"/>
    </source>
</evidence>
<dbReference type="InterPro" id="IPR000909">
    <property type="entry name" value="PLipase_C_PInositol-sp_X_dom"/>
</dbReference>
<dbReference type="Gene3D" id="2.30.29.30">
    <property type="entry name" value="Pleckstrin-homology domain (PH domain)/Phosphotyrosine-binding domain (PTB)"/>
    <property type="match status" value="1"/>
</dbReference>
<dbReference type="SUPFAM" id="SSF49562">
    <property type="entry name" value="C2 domain (Calcium/lipid-binding domain, CaLB)"/>
    <property type="match status" value="1"/>
</dbReference>
<dbReference type="CDD" id="cd00275">
    <property type="entry name" value="C2_PLC_like"/>
    <property type="match status" value="1"/>
</dbReference>
<dbReference type="GO" id="GO:0016042">
    <property type="term" value="P:lipid catabolic process"/>
    <property type="evidence" value="ECO:0007669"/>
    <property type="project" value="UniProtKB-KW"/>
</dbReference>
<evidence type="ECO:0000256" key="2">
    <source>
        <dbReference type="ARBA" id="ARBA00022801"/>
    </source>
</evidence>
<feature type="region of interest" description="Disordered" evidence="7">
    <location>
        <begin position="473"/>
        <end position="509"/>
    </location>
</feature>
<dbReference type="SUPFAM" id="SSF47473">
    <property type="entry name" value="EF-hand"/>
    <property type="match status" value="1"/>
</dbReference>
<dbReference type="VEuPathDB" id="FungiDB:PSHT_04099"/>
<keyword evidence="3 6" id="KW-0442">Lipid degradation</keyword>
<dbReference type="Gene3D" id="1.10.238.10">
    <property type="entry name" value="EF-hand"/>
    <property type="match status" value="1"/>
</dbReference>
<evidence type="ECO:0000259" key="8">
    <source>
        <dbReference type="PROSITE" id="PS50004"/>
    </source>
</evidence>
<dbReference type="PANTHER" id="PTHR10336">
    <property type="entry name" value="PHOSPHOINOSITIDE-SPECIFIC PHOSPHOLIPASE C FAMILY PROTEIN"/>
    <property type="match status" value="1"/>
</dbReference>
<evidence type="ECO:0000256" key="5">
    <source>
        <dbReference type="ARBA" id="ARBA00023224"/>
    </source>
</evidence>
<dbReference type="PROSITE" id="PS50008">
    <property type="entry name" value="PIPLC_Y_DOMAIN"/>
    <property type="match status" value="1"/>
</dbReference>
<dbReference type="GO" id="GO:0048015">
    <property type="term" value="P:phosphatidylinositol-mediated signaling"/>
    <property type="evidence" value="ECO:0007669"/>
    <property type="project" value="TreeGrafter"/>
</dbReference>
<name>A0A2S4WDV1_9BASI</name>
<proteinExistence type="predicted"/>
<comment type="catalytic activity">
    <reaction evidence="6">
        <text>a 1,2-diacyl-sn-glycero-3-phospho-(1D-myo-inositol-4,5-bisphosphate) + H2O = 1D-myo-inositol 1,4,5-trisphosphate + a 1,2-diacyl-sn-glycerol + H(+)</text>
        <dbReference type="Rhea" id="RHEA:33179"/>
        <dbReference type="ChEBI" id="CHEBI:15377"/>
        <dbReference type="ChEBI" id="CHEBI:15378"/>
        <dbReference type="ChEBI" id="CHEBI:17815"/>
        <dbReference type="ChEBI" id="CHEBI:58456"/>
        <dbReference type="ChEBI" id="CHEBI:203600"/>
        <dbReference type="EC" id="3.1.4.11"/>
    </reaction>
</comment>
<protein>
    <recommendedName>
        <fullName evidence="1 6">Phosphoinositide phospholipase C</fullName>
        <ecNumber evidence="1 6">3.1.4.11</ecNumber>
    </recommendedName>
</protein>
<dbReference type="Proteomes" id="UP000238274">
    <property type="component" value="Unassembled WGS sequence"/>
</dbReference>
<dbReference type="PANTHER" id="PTHR10336:SF36">
    <property type="entry name" value="1-PHOSPHATIDYLINOSITOL 4,5-BISPHOSPHATE PHOSPHODIESTERASE BETA-4"/>
    <property type="match status" value="1"/>
</dbReference>
<dbReference type="Gene3D" id="3.20.20.190">
    <property type="entry name" value="Phosphatidylinositol (PI) phosphodiesterase"/>
    <property type="match status" value="1"/>
</dbReference>
<dbReference type="InterPro" id="IPR001192">
    <property type="entry name" value="PI-PLC_fam"/>
</dbReference>
<dbReference type="InterPro" id="IPR011993">
    <property type="entry name" value="PH-like_dom_sf"/>
</dbReference>
<dbReference type="OrthoDB" id="269822at2759"/>
<evidence type="ECO:0000256" key="4">
    <source>
        <dbReference type="ARBA" id="ARBA00023098"/>
    </source>
</evidence>
<dbReference type="AlphaFoldDB" id="A0A2S4WDV1"/>
<dbReference type="EC" id="3.1.4.11" evidence="1 6"/>
<dbReference type="PROSITE" id="PS50004">
    <property type="entry name" value="C2"/>
    <property type="match status" value="1"/>
</dbReference>
<organism evidence="10 11">
    <name type="scientific">Puccinia striiformis</name>
    <dbReference type="NCBI Taxonomy" id="27350"/>
    <lineage>
        <taxon>Eukaryota</taxon>
        <taxon>Fungi</taxon>
        <taxon>Dikarya</taxon>
        <taxon>Basidiomycota</taxon>
        <taxon>Pucciniomycotina</taxon>
        <taxon>Pucciniomycetes</taxon>
        <taxon>Pucciniales</taxon>
        <taxon>Pucciniaceae</taxon>
        <taxon>Puccinia</taxon>
    </lineage>
</organism>
<dbReference type="Pfam" id="PF00387">
    <property type="entry name" value="PI-PLC-Y"/>
    <property type="match status" value="1"/>
</dbReference>
<dbReference type="CDD" id="cd13360">
    <property type="entry name" value="PH_PLC_fungal"/>
    <property type="match status" value="1"/>
</dbReference>
<dbReference type="CDD" id="cd08558">
    <property type="entry name" value="PI-PLCc_eukaryota"/>
    <property type="match status" value="1"/>
</dbReference>
<dbReference type="GO" id="GO:0051209">
    <property type="term" value="P:release of sequestered calcium ion into cytosol"/>
    <property type="evidence" value="ECO:0007669"/>
    <property type="project" value="TreeGrafter"/>
</dbReference>
<accession>A0A2S4WDV1</accession>
<dbReference type="SMART" id="SM00149">
    <property type="entry name" value="PLCYc"/>
    <property type="match status" value="1"/>
</dbReference>
<dbReference type="Gene3D" id="2.60.40.150">
    <property type="entry name" value="C2 domain"/>
    <property type="match status" value="1"/>
</dbReference>
<dbReference type="SMART" id="SM00148">
    <property type="entry name" value="PLCXc"/>
    <property type="match status" value="1"/>
</dbReference>
<dbReference type="EMBL" id="PKSM01000041">
    <property type="protein sequence ID" value="POW19919.1"/>
    <property type="molecule type" value="Genomic_DNA"/>
</dbReference>
<evidence type="ECO:0000256" key="3">
    <source>
        <dbReference type="ARBA" id="ARBA00022963"/>
    </source>
</evidence>
<reference evidence="11" key="2">
    <citation type="journal article" date="2018" name="BMC Genomics">
        <title>Genomic insights into host adaptation between the wheat stripe rust pathogen (Puccinia striiformis f. sp. tritici) and the barley stripe rust pathogen (Puccinia striiformis f. sp. hordei).</title>
        <authorList>
            <person name="Xia C."/>
            <person name="Wang M."/>
            <person name="Yin C."/>
            <person name="Cornejo O.E."/>
            <person name="Hulbert S.H."/>
            <person name="Chen X."/>
        </authorList>
    </citation>
    <scope>NUCLEOTIDE SEQUENCE [LARGE SCALE GENOMIC DNA]</scope>
    <source>
        <strain evidence="11">93TX-2</strain>
    </source>
</reference>
<feature type="compositionally biased region" description="Low complexity" evidence="7">
    <location>
        <begin position="486"/>
        <end position="504"/>
    </location>
</feature>
<dbReference type="InterPro" id="IPR001711">
    <property type="entry name" value="PLipase_C_Pinositol-sp_Y"/>
</dbReference>